<gene>
    <name evidence="2" type="primary">LOC117567879</name>
</gene>
<dbReference type="PROSITE" id="PS51029">
    <property type="entry name" value="MADF"/>
    <property type="match status" value="1"/>
</dbReference>
<dbReference type="GeneID" id="117567879"/>
<dbReference type="RefSeq" id="XP_034104039.1">
    <property type="nucleotide sequence ID" value="XM_034248148.2"/>
</dbReference>
<dbReference type="InterPro" id="IPR039353">
    <property type="entry name" value="TF_Adf1"/>
</dbReference>
<evidence type="ECO:0000313" key="2">
    <source>
        <dbReference type="RefSeq" id="XP_034104039.1"/>
    </source>
</evidence>
<dbReference type="OrthoDB" id="6081971at2759"/>
<dbReference type="Pfam" id="PF10545">
    <property type="entry name" value="MADF_DNA_bdg"/>
    <property type="match status" value="1"/>
</dbReference>
<organism evidence="1 2">
    <name type="scientific">Drosophila albomicans</name>
    <name type="common">Fruit fly</name>
    <dbReference type="NCBI Taxonomy" id="7291"/>
    <lineage>
        <taxon>Eukaryota</taxon>
        <taxon>Metazoa</taxon>
        <taxon>Ecdysozoa</taxon>
        <taxon>Arthropoda</taxon>
        <taxon>Hexapoda</taxon>
        <taxon>Insecta</taxon>
        <taxon>Pterygota</taxon>
        <taxon>Neoptera</taxon>
        <taxon>Endopterygota</taxon>
        <taxon>Diptera</taxon>
        <taxon>Brachycera</taxon>
        <taxon>Muscomorpha</taxon>
        <taxon>Ephydroidea</taxon>
        <taxon>Drosophilidae</taxon>
        <taxon>Drosophila</taxon>
    </lineage>
</organism>
<dbReference type="PANTHER" id="PTHR12243">
    <property type="entry name" value="MADF DOMAIN TRANSCRIPTION FACTOR"/>
    <property type="match status" value="1"/>
</dbReference>
<sequence>MAKVELLIKLVKKHKILYDMEDEDYKNTRKKDKIWNEIGLELEESGDEIKKKWKNLRDSFSKYVRSTKCTTGQAAVHKTWIWAEQMESFRPFISSTKTSSNVSCIEPSEPFSFTEAFQCKEESPESDDEINDELNQSIVSIPAVDTENPELKRLKRSTPQPTFSVKDEIEYLLTKNKKTHDGVDMLFMAYAHTIKKFSPRRQAQVKFKIAELIMEEELASIEENSPC</sequence>
<reference evidence="2" key="1">
    <citation type="submission" date="2025-08" db="UniProtKB">
        <authorList>
            <consortium name="RefSeq"/>
        </authorList>
    </citation>
    <scope>IDENTIFICATION</scope>
    <source>
        <strain evidence="2">15112-1751.03</strain>
        <tissue evidence="2">Whole Adult</tissue>
    </source>
</reference>
<dbReference type="SMART" id="SM00595">
    <property type="entry name" value="MADF"/>
    <property type="match status" value="1"/>
</dbReference>
<dbReference type="Proteomes" id="UP000515160">
    <property type="component" value="Chromosome 3"/>
</dbReference>
<evidence type="ECO:0000313" key="1">
    <source>
        <dbReference type="Proteomes" id="UP000515160"/>
    </source>
</evidence>
<name>A0A6P8WXB1_DROAB</name>
<proteinExistence type="predicted"/>
<dbReference type="GO" id="GO:0005634">
    <property type="term" value="C:nucleus"/>
    <property type="evidence" value="ECO:0007669"/>
    <property type="project" value="TreeGrafter"/>
</dbReference>
<dbReference type="InterPro" id="IPR006578">
    <property type="entry name" value="MADF-dom"/>
</dbReference>
<protein>
    <submittedName>
        <fullName evidence="2">Uncharacterized protein LOC117567879</fullName>
    </submittedName>
</protein>
<keyword evidence="1" id="KW-1185">Reference proteome</keyword>
<dbReference type="GO" id="GO:0005667">
    <property type="term" value="C:transcription regulator complex"/>
    <property type="evidence" value="ECO:0007669"/>
    <property type="project" value="TreeGrafter"/>
</dbReference>
<dbReference type="GO" id="GO:0006357">
    <property type="term" value="P:regulation of transcription by RNA polymerase II"/>
    <property type="evidence" value="ECO:0007669"/>
    <property type="project" value="TreeGrafter"/>
</dbReference>
<dbReference type="PANTHER" id="PTHR12243:SF67">
    <property type="entry name" value="COREPRESSOR OF PANGOLIN, ISOFORM A-RELATED"/>
    <property type="match status" value="1"/>
</dbReference>
<dbReference type="AlphaFoldDB" id="A0A6P8WXB1"/>
<accession>A0A6P8WXB1</accession>